<feature type="non-terminal residue" evidence="2">
    <location>
        <position position="1"/>
    </location>
</feature>
<gene>
    <name evidence="2" type="ORF">FRX31_013881</name>
</gene>
<dbReference type="AlphaFoldDB" id="A0A7J6WKA5"/>
<dbReference type="EMBL" id="JABWDY010015872">
    <property type="protein sequence ID" value="KAF5196532.1"/>
    <property type="molecule type" value="Genomic_DNA"/>
</dbReference>
<dbReference type="Proteomes" id="UP000554482">
    <property type="component" value="Unassembled WGS sequence"/>
</dbReference>
<proteinExistence type="predicted"/>
<accession>A0A7J6WKA5</accession>
<protein>
    <submittedName>
        <fullName evidence="2">Uba-like protein</fullName>
    </submittedName>
</protein>
<organism evidence="2 3">
    <name type="scientific">Thalictrum thalictroides</name>
    <name type="common">Rue-anemone</name>
    <name type="synonym">Anemone thalictroides</name>
    <dbReference type="NCBI Taxonomy" id="46969"/>
    <lineage>
        <taxon>Eukaryota</taxon>
        <taxon>Viridiplantae</taxon>
        <taxon>Streptophyta</taxon>
        <taxon>Embryophyta</taxon>
        <taxon>Tracheophyta</taxon>
        <taxon>Spermatophyta</taxon>
        <taxon>Magnoliopsida</taxon>
        <taxon>Ranunculales</taxon>
        <taxon>Ranunculaceae</taxon>
        <taxon>Thalictroideae</taxon>
        <taxon>Thalictrum</taxon>
    </lineage>
</organism>
<name>A0A7J6WKA5_THATH</name>
<evidence type="ECO:0000313" key="3">
    <source>
        <dbReference type="Proteomes" id="UP000554482"/>
    </source>
</evidence>
<evidence type="ECO:0000313" key="2">
    <source>
        <dbReference type="EMBL" id="KAF5196532.1"/>
    </source>
</evidence>
<sequence>MICFQTTRQEKARREQGTSVGTARESVSVASDVEELENITGASGRGGISSEEHDEAVMLEAALFGGIPEGTAYRFGYQHQE</sequence>
<feature type="region of interest" description="Disordered" evidence="1">
    <location>
        <begin position="1"/>
        <end position="31"/>
    </location>
</feature>
<comment type="caution">
    <text evidence="2">The sequence shown here is derived from an EMBL/GenBank/DDBJ whole genome shotgun (WGS) entry which is preliminary data.</text>
</comment>
<reference evidence="2 3" key="1">
    <citation type="submission" date="2020-06" db="EMBL/GenBank/DDBJ databases">
        <title>Transcriptomic and genomic resources for Thalictrum thalictroides and T. hernandezii: Facilitating candidate gene discovery in an emerging model plant lineage.</title>
        <authorList>
            <person name="Arias T."/>
            <person name="Riano-Pachon D.M."/>
            <person name="Di Stilio V.S."/>
        </authorList>
    </citation>
    <scope>NUCLEOTIDE SEQUENCE [LARGE SCALE GENOMIC DNA]</scope>
    <source>
        <strain evidence="3">cv. WT478/WT964</strain>
        <tissue evidence="2">Leaves</tissue>
    </source>
</reference>
<evidence type="ECO:0000256" key="1">
    <source>
        <dbReference type="SAM" id="MobiDB-lite"/>
    </source>
</evidence>
<keyword evidence="3" id="KW-1185">Reference proteome</keyword>
<dbReference type="OrthoDB" id="2009678at2759"/>